<dbReference type="AlphaFoldDB" id="A0A1D2VKU0"/>
<sequence>MAIKRIPSQTAVTITSSSAVFSPVAVIKELIDNSIDASATTITIEYDSNSAGLNYLSVKDNGKGVPKFDRQLMCCNSTTSKISNYNDIHLSINTLGFRGEALFFITQLASNLSITSKTSSDSTAQSWSVDISGLPIQNSFKNTAASNGTSIIVKNLFNKLPVRKKFFQKKTPSLIENLKNLIINYSLI</sequence>
<dbReference type="GO" id="GO:0140664">
    <property type="term" value="F:ATP-dependent DNA damage sensor activity"/>
    <property type="evidence" value="ECO:0007669"/>
    <property type="project" value="InterPro"/>
</dbReference>
<dbReference type="PANTHER" id="PTHR10073">
    <property type="entry name" value="DNA MISMATCH REPAIR PROTEIN MLH, PMS, MUTL"/>
    <property type="match status" value="1"/>
</dbReference>
<dbReference type="EMBL" id="KV454477">
    <property type="protein sequence ID" value="ODV62233.1"/>
    <property type="molecule type" value="Genomic_DNA"/>
</dbReference>
<gene>
    <name evidence="2" type="ORF">ASCRUDRAFT_32131</name>
</gene>
<proteinExistence type="inferred from homology"/>
<evidence type="ECO:0000313" key="2">
    <source>
        <dbReference type="EMBL" id="ODV62233.1"/>
    </source>
</evidence>
<protein>
    <submittedName>
        <fullName evidence="2">ATPase domain of HSP90 chaperone/DNA topoisomerase II/histidine kinase</fullName>
    </submittedName>
</protein>
<dbReference type="Proteomes" id="UP000095038">
    <property type="component" value="Unassembled WGS sequence"/>
</dbReference>
<dbReference type="GO" id="GO:0016853">
    <property type="term" value="F:isomerase activity"/>
    <property type="evidence" value="ECO:0007669"/>
    <property type="project" value="UniProtKB-KW"/>
</dbReference>
<dbReference type="GO" id="GO:0006298">
    <property type="term" value="P:mismatch repair"/>
    <property type="evidence" value="ECO:0007669"/>
    <property type="project" value="InterPro"/>
</dbReference>
<dbReference type="SUPFAM" id="SSF55874">
    <property type="entry name" value="ATPase domain of HSP90 chaperone/DNA topoisomerase II/histidine kinase"/>
    <property type="match status" value="1"/>
</dbReference>
<accession>A0A1D2VKU0</accession>
<dbReference type="InterPro" id="IPR038973">
    <property type="entry name" value="MutL/Mlh/Pms-like"/>
</dbReference>
<dbReference type="PANTHER" id="PTHR10073:SF44">
    <property type="entry name" value="DNA MISMATCH REPAIR PROTEIN MLH2"/>
    <property type="match status" value="1"/>
</dbReference>
<dbReference type="OrthoDB" id="10263226at2759"/>
<keyword evidence="2" id="KW-0418">Kinase</keyword>
<dbReference type="GO" id="GO:0032389">
    <property type="term" value="C:MutLalpha complex"/>
    <property type="evidence" value="ECO:0007669"/>
    <property type="project" value="TreeGrafter"/>
</dbReference>
<evidence type="ECO:0000313" key="3">
    <source>
        <dbReference type="Proteomes" id="UP000095038"/>
    </source>
</evidence>
<dbReference type="GeneID" id="30963967"/>
<dbReference type="InParanoid" id="A0A1D2VKU0"/>
<name>A0A1D2VKU0_9ASCO</name>
<dbReference type="GO" id="GO:0016301">
    <property type="term" value="F:kinase activity"/>
    <property type="evidence" value="ECO:0007669"/>
    <property type="project" value="UniProtKB-KW"/>
</dbReference>
<dbReference type="GO" id="GO:0016887">
    <property type="term" value="F:ATP hydrolysis activity"/>
    <property type="evidence" value="ECO:0007669"/>
    <property type="project" value="InterPro"/>
</dbReference>
<keyword evidence="2" id="KW-0413">Isomerase</keyword>
<dbReference type="STRING" id="1344418.A0A1D2VKU0"/>
<dbReference type="Gene3D" id="3.30.565.10">
    <property type="entry name" value="Histidine kinase-like ATPase, C-terminal domain"/>
    <property type="match status" value="1"/>
</dbReference>
<dbReference type="PROSITE" id="PS00058">
    <property type="entry name" value="DNA_MISMATCH_REPAIR_1"/>
    <property type="match status" value="1"/>
</dbReference>
<dbReference type="RefSeq" id="XP_020048540.1">
    <property type="nucleotide sequence ID" value="XM_020190331.1"/>
</dbReference>
<dbReference type="InterPro" id="IPR036890">
    <property type="entry name" value="HATPase_C_sf"/>
</dbReference>
<comment type="similarity">
    <text evidence="1">Belongs to the DNA mismatch repair MutL/HexB family.</text>
</comment>
<keyword evidence="3" id="KW-1185">Reference proteome</keyword>
<evidence type="ECO:0000256" key="1">
    <source>
        <dbReference type="ARBA" id="ARBA00006082"/>
    </source>
</evidence>
<dbReference type="Pfam" id="PF13589">
    <property type="entry name" value="HATPase_c_3"/>
    <property type="match status" value="1"/>
</dbReference>
<organism evidence="2 3">
    <name type="scientific">Ascoidea rubescens DSM 1968</name>
    <dbReference type="NCBI Taxonomy" id="1344418"/>
    <lineage>
        <taxon>Eukaryota</taxon>
        <taxon>Fungi</taxon>
        <taxon>Dikarya</taxon>
        <taxon>Ascomycota</taxon>
        <taxon>Saccharomycotina</taxon>
        <taxon>Saccharomycetes</taxon>
        <taxon>Ascoideaceae</taxon>
        <taxon>Ascoidea</taxon>
    </lineage>
</organism>
<dbReference type="InterPro" id="IPR014762">
    <property type="entry name" value="DNA_mismatch_repair_CS"/>
</dbReference>
<reference evidence="3" key="1">
    <citation type="submission" date="2016-05" db="EMBL/GenBank/DDBJ databases">
        <title>Comparative genomics of biotechnologically important yeasts.</title>
        <authorList>
            <consortium name="DOE Joint Genome Institute"/>
            <person name="Riley R."/>
            <person name="Haridas S."/>
            <person name="Wolfe K.H."/>
            <person name="Lopes M.R."/>
            <person name="Hittinger C.T."/>
            <person name="Goker M."/>
            <person name="Salamov A."/>
            <person name="Wisecaver J."/>
            <person name="Long T.M."/>
            <person name="Aerts A.L."/>
            <person name="Barry K."/>
            <person name="Choi C."/>
            <person name="Clum A."/>
            <person name="Coughlan A.Y."/>
            <person name="Deshpande S."/>
            <person name="Douglass A.P."/>
            <person name="Hanson S.J."/>
            <person name="Klenk H.-P."/>
            <person name="Labutti K."/>
            <person name="Lapidus A."/>
            <person name="Lindquist E."/>
            <person name="Lipzen A."/>
            <person name="Meier-Kolthoff J.P."/>
            <person name="Ohm R.A."/>
            <person name="Otillar R.P."/>
            <person name="Pangilinan J."/>
            <person name="Peng Y."/>
            <person name="Rokas A."/>
            <person name="Rosa C.A."/>
            <person name="Scheuner C."/>
            <person name="Sibirny A.A."/>
            <person name="Slot J.C."/>
            <person name="Stielow J.B."/>
            <person name="Sun H."/>
            <person name="Kurtzman C.P."/>
            <person name="Blackwell M."/>
            <person name="Grigoriev I.V."/>
            <person name="Jeffries T.W."/>
        </authorList>
    </citation>
    <scope>NUCLEOTIDE SEQUENCE [LARGE SCALE GENOMIC DNA]</scope>
    <source>
        <strain evidence="3">DSM 1968</strain>
    </source>
</reference>
<feature type="non-terminal residue" evidence="2">
    <location>
        <position position="188"/>
    </location>
</feature>
<keyword evidence="2" id="KW-0808">Transferase</keyword>